<evidence type="ECO:0000313" key="2">
    <source>
        <dbReference type="Proteomes" id="UP001595925"/>
    </source>
</evidence>
<proteinExistence type="predicted"/>
<sequence length="107" mass="11033">MNHLLTATLAVRVPVNATGDLAEGAATVLARLDAVERVEETDVRGLQPGLNDTVVDLEVRLAVADDDAAAARREIESGVGVVGVETVVCEEEPTEAEPPAQPPPGVG</sequence>
<keyword evidence="2" id="KW-1185">Reference proteome</keyword>
<reference evidence="1 2" key="1">
    <citation type="journal article" date="2019" name="Int. J. Syst. Evol. Microbiol.">
        <title>The Global Catalogue of Microorganisms (GCM) 10K type strain sequencing project: providing services to taxonomists for standard genome sequencing and annotation.</title>
        <authorList>
            <consortium name="The Broad Institute Genomics Platform"/>
            <consortium name="The Broad Institute Genome Sequencing Center for Infectious Disease"/>
            <person name="Wu L."/>
            <person name="Ma J."/>
        </authorList>
    </citation>
    <scope>NUCLEOTIDE SEQUENCE [LARGE SCALE GENOMIC DNA]</scope>
    <source>
        <strain evidence="1 2">CGMCC 1.15824</strain>
    </source>
</reference>
<comment type="caution">
    <text evidence="1">The sequence shown here is derived from an EMBL/GenBank/DDBJ whole genome shotgun (WGS) entry which is preliminary data.</text>
</comment>
<dbReference type="EMBL" id="JBHSJG010000026">
    <property type="protein sequence ID" value="MFC4987449.1"/>
    <property type="molecule type" value="Genomic_DNA"/>
</dbReference>
<accession>A0ABD5QCW9</accession>
<protein>
    <submittedName>
        <fullName evidence="1">Uncharacterized protein</fullName>
    </submittedName>
</protein>
<organism evidence="1 2">
    <name type="scientific">Saliphagus infecundisoli</name>
    <dbReference type="NCBI Taxonomy" id="1849069"/>
    <lineage>
        <taxon>Archaea</taxon>
        <taxon>Methanobacteriati</taxon>
        <taxon>Methanobacteriota</taxon>
        <taxon>Stenosarchaea group</taxon>
        <taxon>Halobacteria</taxon>
        <taxon>Halobacteriales</taxon>
        <taxon>Natrialbaceae</taxon>
        <taxon>Saliphagus</taxon>
    </lineage>
</organism>
<dbReference type="Proteomes" id="UP001595925">
    <property type="component" value="Unassembled WGS sequence"/>
</dbReference>
<dbReference type="AlphaFoldDB" id="A0ABD5QCW9"/>
<name>A0ABD5QCW9_9EURY</name>
<gene>
    <name evidence="1" type="ORF">ACFPFO_06680</name>
</gene>
<evidence type="ECO:0000313" key="1">
    <source>
        <dbReference type="EMBL" id="MFC4987449.1"/>
    </source>
</evidence>
<dbReference type="RefSeq" id="WP_224828816.1">
    <property type="nucleotide sequence ID" value="NZ_JAIVEF010000011.1"/>
</dbReference>